<dbReference type="OrthoDB" id="6078092at2"/>
<evidence type="ECO:0000313" key="3">
    <source>
        <dbReference type="Proteomes" id="UP000029444"/>
    </source>
</evidence>
<dbReference type="PATRIC" id="fig|1177154.3.peg.1979"/>
<gene>
    <name evidence="2" type="ORF">Y5S_01947</name>
</gene>
<dbReference type="EMBL" id="ARXV01000006">
    <property type="protein sequence ID" value="KGD65039.1"/>
    <property type="molecule type" value="Genomic_DNA"/>
</dbReference>
<proteinExistence type="predicted"/>
<organism evidence="2 3">
    <name type="scientific">Alcanivorax nanhaiticus</name>
    <dbReference type="NCBI Taxonomy" id="1177154"/>
    <lineage>
        <taxon>Bacteria</taxon>
        <taxon>Pseudomonadati</taxon>
        <taxon>Pseudomonadota</taxon>
        <taxon>Gammaproteobacteria</taxon>
        <taxon>Oceanospirillales</taxon>
        <taxon>Alcanivoracaceae</taxon>
        <taxon>Alcanivorax</taxon>
    </lineage>
</organism>
<dbReference type="AlphaFoldDB" id="A0A095SL27"/>
<comment type="caution">
    <text evidence="2">The sequence shown here is derived from an EMBL/GenBank/DDBJ whole genome shotgun (WGS) entry which is preliminary data.</text>
</comment>
<evidence type="ECO:0008006" key="4">
    <source>
        <dbReference type="Google" id="ProtNLM"/>
    </source>
</evidence>
<evidence type="ECO:0000313" key="2">
    <source>
        <dbReference type="EMBL" id="KGD65039.1"/>
    </source>
</evidence>
<accession>A0A095SL27</accession>
<dbReference type="Proteomes" id="UP000029444">
    <property type="component" value="Unassembled WGS sequence"/>
</dbReference>
<name>A0A095SL27_9GAMM</name>
<keyword evidence="1" id="KW-0732">Signal</keyword>
<protein>
    <recommendedName>
        <fullName evidence="4">Lipoprotein</fullName>
    </recommendedName>
</protein>
<reference evidence="2 3" key="1">
    <citation type="submission" date="2012-09" db="EMBL/GenBank/DDBJ databases">
        <title>Genome Sequence of alkane-degrading Bacterium Alcanivorax sp. 19-m-6.</title>
        <authorList>
            <person name="Lai Q."/>
            <person name="Shao Z."/>
        </authorList>
    </citation>
    <scope>NUCLEOTIDE SEQUENCE [LARGE SCALE GENOMIC DNA]</scope>
    <source>
        <strain evidence="2 3">19-m-6</strain>
    </source>
</reference>
<evidence type="ECO:0000256" key="1">
    <source>
        <dbReference type="SAM" id="SignalP"/>
    </source>
</evidence>
<feature type="chain" id="PRO_5001917790" description="Lipoprotein" evidence="1">
    <location>
        <begin position="21"/>
        <end position="212"/>
    </location>
</feature>
<feature type="signal peptide" evidence="1">
    <location>
        <begin position="1"/>
        <end position="20"/>
    </location>
</feature>
<sequence>MKKVILTGLTAAVLSANAMAAEVTGYTAPQSGQAATAAGVDANFQALITAINDNNTRIAALEAASGEVASLNDIVSGATYKLYFSGGIIELDDGGGANLERFGGTADLTFNSDGSLSETFSESGRFISLDANICDESSCSHYVDTWNDNETGGGSWSVTGQTLNVTWSDGDSEAFMLSSDGKVITAGGGNLDEGDGTSGLETFVAVGVRLAD</sequence>
<keyword evidence="3" id="KW-1185">Reference proteome</keyword>
<dbReference type="RefSeq" id="WP_035232553.1">
    <property type="nucleotide sequence ID" value="NZ_ARXV01000006.1"/>
</dbReference>